<dbReference type="HOGENOM" id="CLU_1765729_0_0_6"/>
<proteinExistence type="predicted"/>
<accession>G9EL72</accession>
<evidence type="ECO:0000313" key="3">
    <source>
        <dbReference type="Proteomes" id="UP000002770"/>
    </source>
</evidence>
<reference evidence="2 3" key="1">
    <citation type="journal article" date="2011" name="BMC Genomics">
        <title>Insight into cross-talk between intra-amoebal pathogens.</title>
        <authorList>
            <person name="Gimenez G."/>
            <person name="Bertelli C."/>
            <person name="Moliner C."/>
            <person name="Robert C."/>
            <person name="Raoult D."/>
            <person name="Fournier P.E."/>
            <person name="Greub G."/>
        </authorList>
    </citation>
    <scope>NUCLEOTIDE SEQUENCE [LARGE SCALE GENOMIC DNA]</scope>
    <source>
        <strain evidence="2 3">LLAP12</strain>
    </source>
</reference>
<organism evidence="2 3">
    <name type="scientific">Legionella drancourtii LLAP12</name>
    <dbReference type="NCBI Taxonomy" id="658187"/>
    <lineage>
        <taxon>Bacteria</taxon>
        <taxon>Pseudomonadati</taxon>
        <taxon>Pseudomonadota</taxon>
        <taxon>Gammaproteobacteria</taxon>
        <taxon>Legionellales</taxon>
        <taxon>Legionellaceae</taxon>
        <taxon>Legionella</taxon>
    </lineage>
</organism>
<evidence type="ECO:0000313" key="2">
    <source>
        <dbReference type="EMBL" id="EHL31961.1"/>
    </source>
</evidence>
<keyword evidence="3" id="KW-1185">Reference proteome</keyword>
<name>G9EL72_9GAMM</name>
<feature type="transmembrane region" description="Helical" evidence="1">
    <location>
        <begin position="52"/>
        <end position="70"/>
    </location>
</feature>
<keyword evidence="1" id="KW-0472">Membrane</keyword>
<dbReference type="STRING" id="658187.LDG_6131"/>
<gene>
    <name evidence="2" type="ORF">LDG_6131</name>
</gene>
<sequence length="147" mass="17497">MVLPFNFGPYLWMELLKKKEICDLIFKEETDAFINSGKNDFINLTGKARQRLFFYYVCSIIAVYLSLLIIFYMPSWILGAYFLFGSMMKSLYLFNNKNNDEVPKNKKSKNTWSNSKYFLILKNLWSFNHTWNLSVTSNPYVNKILIY</sequence>
<keyword evidence="1" id="KW-1133">Transmembrane helix</keyword>
<dbReference type="Proteomes" id="UP000002770">
    <property type="component" value="Unassembled WGS sequence"/>
</dbReference>
<evidence type="ECO:0000256" key="1">
    <source>
        <dbReference type="SAM" id="Phobius"/>
    </source>
</evidence>
<dbReference type="InParanoid" id="G9EL72"/>
<dbReference type="AlphaFoldDB" id="G9EL72"/>
<protein>
    <submittedName>
        <fullName evidence="2">Uncharacterized protein</fullName>
    </submittedName>
</protein>
<keyword evidence="1" id="KW-0812">Transmembrane</keyword>
<dbReference type="EMBL" id="JH413808">
    <property type="protein sequence ID" value="EHL31961.1"/>
    <property type="molecule type" value="Genomic_DNA"/>
</dbReference>